<accession>A0A0R3UES5</accession>
<dbReference type="SUPFAM" id="SSF55797">
    <property type="entry name" value="PR-1-like"/>
    <property type="match status" value="1"/>
</dbReference>
<feature type="domain" description="SCP" evidence="2">
    <location>
        <begin position="27"/>
        <end position="181"/>
    </location>
</feature>
<evidence type="ECO:0000259" key="2">
    <source>
        <dbReference type="SMART" id="SM00198"/>
    </source>
</evidence>
<dbReference type="WBParaSite" id="MCU_000564-RA">
    <property type="protein sequence ID" value="MCU_000564-RA"/>
    <property type="gene ID" value="MCU_000564"/>
</dbReference>
<proteinExistence type="predicted"/>
<feature type="signal peptide" evidence="1">
    <location>
        <begin position="1"/>
        <end position="23"/>
    </location>
</feature>
<feature type="chain" id="PRO_5043132274" evidence="1">
    <location>
        <begin position="24"/>
        <end position="235"/>
    </location>
</feature>
<dbReference type="Gene3D" id="3.40.33.10">
    <property type="entry name" value="CAP"/>
    <property type="match status" value="1"/>
</dbReference>
<dbReference type="Pfam" id="PF00188">
    <property type="entry name" value="CAP"/>
    <property type="match status" value="1"/>
</dbReference>
<dbReference type="PROSITE" id="PS01009">
    <property type="entry name" value="CRISP_1"/>
    <property type="match status" value="1"/>
</dbReference>
<dbReference type="PRINTS" id="PR00837">
    <property type="entry name" value="V5TPXLIKE"/>
</dbReference>
<keyword evidence="1" id="KW-0732">Signal</keyword>
<dbReference type="PANTHER" id="PTHR10334">
    <property type="entry name" value="CYSTEINE-RICH SECRETORY PROTEIN-RELATED"/>
    <property type="match status" value="1"/>
</dbReference>
<dbReference type="EMBL" id="UXSR01005199">
    <property type="protein sequence ID" value="VDD79537.1"/>
    <property type="molecule type" value="Genomic_DNA"/>
</dbReference>
<dbReference type="SMART" id="SM00198">
    <property type="entry name" value="SCP"/>
    <property type="match status" value="1"/>
</dbReference>
<name>A0A0R3UES5_MESCO</name>
<dbReference type="InterPro" id="IPR014044">
    <property type="entry name" value="CAP_dom"/>
</dbReference>
<dbReference type="GO" id="GO:0005576">
    <property type="term" value="C:extracellular region"/>
    <property type="evidence" value="ECO:0007669"/>
    <property type="project" value="InterPro"/>
</dbReference>
<keyword evidence="4" id="KW-1185">Reference proteome</keyword>
<reference evidence="3 4" key="1">
    <citation type="submission" date="2018-10" db="EMBL/GenBank/DDBJ databases">
        <authorList>
            <consortium name="Pathogen Informatics"/>
        </authorList>
    </citation>
    <scope>NUCLEOTIDE SEQUENCE [LARGE SCALE GENOMIC DNA]</scope>
</reference>
<dbReference type="InterPro" id="IPR001283">
    <property type="entry name" value="CRISP-related"/>
</dbReference>
<dbReference type="PRINTS" id="PR00838">
    <property type="entry name" value="V5ALLERGEN"/>
</dbReference>
<dbReference type="InterPro" id="IPR018244">
    <property type="entry name" value="Allrgn_V5/Tpx1_CS"/>
</dbReference>
<dbReference type="Proteomes" id="UP000267029">
    <property type="component" value="Unassembled WGS sequence"/>
</dbReference>
<protein>
    <submittedName>
        <fullName evidence="5">SCP domain-containing protein</fullName>
    </submittedName>
</protein>
<dbReference type="CDD" id="cd05380">
    <property type="entry name" value="CAP_euk"/>
    <property type="match status" value="1"/>
</dbReference>
<dbReference type="OrthoDB" id="335796at2759"/>
<dbReference type="InterPro" id="IPR002413">
    <property type="entry name" value="V5_allergen-like"/>
</dbReference>
<evidence type="ECO:0000313" key="4">
    <source>
        <dbReference type="Proteomes" id="UP000267029"/>
    </source>
</evidence>
<evidence type="ECO:0000256" key="1">
    <source>
        <dbReference type="SAM" id="SignalP"/>
    </source>
</evidence>
<evidence type="ECO:0000313" key="5">
    <source>
        <dbReference type="WBParaSite" id="MCU_000564-RA"/>
    </source>
</evidence>
<dbReference type="STRING" id="53468.A0A0R3UES5"/>
<gene>
    <name evidence="3" type="ORF">MCOS_LOCUS5540</name>
</gene>
<organism evidence="3 4">
    <name type="scientific">Mesocestoides corti</name>
    <name type="common">Flatworm</name>
    <dbReference type="NCBI Taxonomy" id="53468"/>
    <lineage>
        <taxon>Eukaryota</taxon>
        <taxon>Metazoa</taxon>
        <taxon>Spiralia</taxon>
        <taxon>Lophotrochozoa</taxon>
        <taxon>Platyhelminthes</taxon>
        <taxon>Cestoda</taxon>
        <taxon>Eucestoda</taxon>
        <taxon>Cyclophyllidea</taxon>
        <taxon>Mesocestoididae</taxon>
        <taxon>Mesocestoides</taxon>
    </lineage>
</organism>
<evidence type="ECO:0000313" key="3">
    <source>
        <dbReference type="EMBL" id="VDD79537.1"/>
    </source>
</evidence>
<dbReference type="InterPro" id="IPR035940">
    <property type="entry name" value="CAP_sf"/>
</dbReference>
<sequence>MRGPQTLFTGLLQVTILVKLTEAISVADREMLLFLHLSTRVTVNPPAMDMEILQWSSDLEGYAKLWAESCSWEYPRATNISERPLTLLGMNIAVISTESFILKENVPSVAMFYQMWMQNRHNFDYDLGICKEGYCGHYTQIVWAITEFIGCDRAYCESEDHSKVKGHVLVCIYSPPGRTAGGQPYQSLSSHEQYPLDTEPWIFDREGSFINSAQGLIEGPKCMLFAVILCCISSQ</sequence>
<reference evidence="5" key="2">
    <citation type="submission" date="2019-11" db="UniProtKB">
        <authorList>
            <consortium name="WormBaseParasite"/>
        </authorList>
    </citation>
    <scope>IDENTIFICATION</scope>
</reference>
<dbReference type="AlphaFoldDB" id="A0A0R3UES5"/>